<feature type="transmembrane region" description="Helical" evidence="6">
    <location>
        <begin position="332"/>
        <end position="353"/>
    </location>
</feature>
<evidence type="ECO:0000256" key="2">
    <source>
        <dbReference type="ARBA" id="ARBA00022692"/>
    </source>
</evidence>
<evidence type="ECO:0000256" key="1">
    <source>
        <dbReference type="ARBA" id="ARBA00004141"/>
    </source>
</evidence>
<dbReference type="InterPro" id="IPR045263">
    <property type="entry name" value="GLUT"/>
</dbReference>
<dbReference type="PROSITE" id="PS00216">
    <property type="entry name" value="SUGAR_TRANSPORT_1"/>
    <property type="match status" value="2"/>
</dbReference>
<protein>
    <recommendedName>
        <fullName evidence="7">Major facilitator superfamily (MFS) profile domain-containing protein</fullName>
    </recommendedName>
</protein>
<dbReference type="Proteomes" id="UP001217089">
    <property type="component" value="Unassembled WGS sequence"/>
</dbReference>
<gene>
    <name evidence="8" type="ORF">KUTeg_001526</name>
</gene>
<name>A0ABQ9FRN8_TEGGR</name>
<proteinExistence type="predicted"/>
<evidence type="ECO:0000313" key="8">
    <source>
        <dbReference type="EMBL" id="KAJ8319939.1"/>
    </source>
</evidence>
<evidence type="ECO:0000256" key="4">
    <source>
        <dbReference type="ARBA" id="ARBA00023136"/>
    </source>
</evidence>
<dbReference type="PANTHER" id="PTHR23503">
    <property type="entry name" value="SOLUTE CARRIER FAMILY 2"/>
    <property type="match status" value="1"/>
</dbReference>
<feature type="transmembrane region" description="Helical" evidence="6">
    <location>
        <begin position="41"/>
        <end position="61"/>
    </location>
</feature>
<evidence type="ECO:0000259" key="7">
    <source>
        <dbReference type="PROSITE" id="PS50850"/>
    </source>
</evidence>
<evidence type="ECO:0000256" key="3">
    <source>
        <dbReference type="ARBA" id="ARBA00022989"/>
    </source>
</evidence>
<reference evidence="8 9" key="1">
    <citation type="submission" date="2022-12" db="EMBL/GenBank/DDBJ databases">
        <title>Chromosome-level genome of Tegillarca granosa.</title>
        <authorList>
            <person name="Kim J."/>
        </authorList>
    </citation>
    <scope>NUCLEOTIDE SEQUENCE [LARGE SCALE GENOMIC DNA]</scope>
    <source>
        <strain evidence="8">Teg-2019</strain>
        <tissue evidence="8">Adductor muscle</tissue>
    </source>
</reference>
<feature type="transmembrane region" description="Helical" evidence="6">
    <location>
        <begin position="81"/>
        <end position="104"/>
    </location>
</feature>
<dbReference type="PANTHER" id="PTHR23503:SF128">
    <property type="entry name" value="GLUCOSE TRANSPORTER TYPE 1"/>
    <property type="match status" value="1"/>
</dbReference>
<evidence type="ECO:0000256" key="5">
    <source>
        <dbReference type="SAM" id="MobiDB-lite"/>
    </source>
</evidence>
<dbReference type="Gene3D" id="1.20.1250.20">
    <property type="entry name" value="MFS general substrate transporter like domains"/>
    <property type="match status" value="2"/>
</dbReference>
<sequence>MEKEPLIDSRYGDESSSSQKQYYSDDEEIDAIVSDSSGQGLTCNLIFAIASCILGSVIYVIKKFYNESRYERYGEIFSDSAITLLWSVTLSIYCAGGMIGGLSAGYLADKFGRKGIMLRNSLLTIIAAALFYFSKFTKSYEMLIVGRFIAGIAAALKWLRGNLDVSDEIEEMKTEIEILQREEEFKFTDLFKKKELISPLIISVMMQLSQQFSGINAVIYYSTNIFRRANLTEQNAQYATLGTSAVNVVMTFISAIVMDRAGRRTLHLFGLGGLFIFSLILSISQILQPQFSWLTWVCIAAVVLYIIFFACGPGSIPWFIVAELFSQSSRPAAMSLAVLVNWTANFTVGLVFPELQKSIGNYSFIPFVVMLALFWLFTYWKVPETKGKTIEQITAMFVQETDSPSVAYSRLINEK</sequence>
<dbReference type="SUPFAM" id="SSF103473">
    <property type="entry name" value="MFS general substrate transporter"/>
    <property type="match status" value="1"/>
</dbReference>
<accession>A0ABQ9FRN8</accession>
<keyword evidence="4 6" id="KW-0472">Membrane</keyword>
<feature type="transmembrane region" description="Helical" evidence="6">
    <location>
        <begin position="239"/>
        <end position="258"/>
    </location>
</feature>
<feature type="compositionally biased region" description="Basic and acidic residues" evidence="5">
    <location>
        <begin position="1"/>
        <end position="13"/>
    </location>
</feature>
<organism evidence="8 9">
    <name type="scientific">Tegillarca granosa</name>
    <name type="common">Malaysian cockle</name>
    <name type="synonym">Anadara granosa</name>
    <dbReference type="NCBI Taxonomy" id="220873"/>
    <lineage>
        <taxon>Eukaryota</taxon>
        <taxon>Metazoa</taxon>
        <taxon>Spiralia</taxon>
        <taxon>Lophotrochozoa</taxon>
        <taxon>Mollusca</taxon>
        <taxon>Bivalvia</taxon>
        <taxon>Autobranchia</taxon>
        <taxon>Pteriomorphia</taxon>
        <taxon>Arcoida</taxon>
        <taxon>Arcoidea</taxon>
        <taxon>Arcidae</taxon>
        <taxon>Tegillarca</taxon>
    </lineage>
</organism>
<feature type="transmembrane region" description="Helical" evidence="6">
    <location>
        <begin position="265"/>
        <end position="287"/>
    </location>
</feature>
<dbReference type="PROSITE" id="PS50850">
    <property type="entry name" value="MFS"/>
    <property type="match status" value="1"/>
</dbReference>
<dbReference type="InterPro" id="IPR005829">
    <property type="entry name" value="Sugar_transporter_CS"/>
</dbReference>
<feature type="domain" description="Major facilitator superfamily (MFS) profile" evidence="7">
    <location>
        <begin position="1"/>
        <end position="386"/>
    </location>
</feature>
<comment type="subcellular location">
    <subcellularLocation>
        <location evidence="1">Membrane</location>
        <topology evidence="1">Multi-pass membrane protein</topology>
    </subcellularLocation>
</comment>
<keyword evidence="2 6" id="KW-0812">Transmembrane</keyword>
<feature type="transmembrane region" description="Helical" evidence="6">
    <location>
        <begin position="293"/>
        <end position="320"/>
    </location>
</feature>
<dbReference type="InterPro" id="IPR020846">
    <property type="entry name" value="MFS_dom"/>
</dbReference>
<keyword evidence="3 6" id="KW-1133">Transmembrane helix</keyword>
<evidence type="ECO:0000256" key="6">
    <source>
        <dbReference type="SAM" id="Phobius"/>
    </source>
</evidence>
<feature type="region of interest" description="Disordered" evidence="5">
    <location>
        <begin position="1"/>
        <end position="22"/>
    </location>
</feature>
<dbReference type="InterPro" id="IPR005828">
    <property type="entry name" value="MFS_sugar_transport-like"/>
</dbReference>
<feature type="transmembrane region" description="Helical" evidence="6">
    <location>
        <begin position="359"/>
        <end position="380"/>
    </location>
</feature>
<comment type="caution">
    <text evidence="8">The sequence shown here is derived from an EMBL/GenBank/DDBJ whole genome shotgun (WGS) entry which is preliminary data.</text>
</comment>
<dbReference type="InterPro" id="IPR036259">
    <property type="entry name" value="MFS_trans_sf"/>
</dbReference>
<feature type="transmembrane region" description="Helical" evidence="6">
    <location>
        <begin position="116"/>
        <end position="134"/>
    </location>
</feature>
<dbReference type="Pfam" id="PF00083">
    <property type="entry name" value="Sugar_tr"/>
    <property type="match status" value="1"/>
</dbReference>
<keyword evidence="9" id="KW-1185">Reference proteome</keyword>
<dbReference type="EMBL" id="JARBDR010000141">
    <property type="protein sequence ID" value="KAJ8319939.1"/>
    <property type="molecule type" value="Genomic_DNA"/>
</dbReference>
<feature type="transmembrane region" description="Helical" evidence="6">
    <location>
        <begin position="196"/>
        <end position="219"/>
    </location>
</feature>
<evidence type="ECO:0000313" key="9">
    <source>
        <dbReference type="Proteomes" id="UP001217089"/>
    </source>
</evidence>